<dbReference type="EMBL" id="RSDW01000001">
    <property type="protein sequence ID" value="RSL15162.1"/>
    <property type="molecule type" value="Genomic_DNA"/>
</dbReference>
<accession>A0A3R9NRF0</accession>
<feature type="domain" description="DUF6314" evidence="1">
    <location>
        <begin position="11"/>
        <end position="141"/>
    </location>
</feature>
<proteinExistence type="predicted"/>
<dbReference type="OrthoDB" id="9801455at2"/>
<dbReference type="Proteomes" id="UP000269669">
    <property type="component" value="Unassembled WGS sequence"/>
</dbReference>
<keyword evidence="3" id="KW-1185">Reference proteome</keyword>
<evidence type="ECO:0000259" key="1">
    <source>
        <dbReference type="Pfam" id="PF19834"/>
    </source>
</evidence>
<dbReference type="AlphaFoldDB" id="A0A3R9NRF0"/>
<gene>
    <name evidence="2" type="ORF">EDE15_0639</name>
</gene>
<evidence type="ECO:0000313" key="2">
    <source>
        <dbReference type="EMBL" id="RSL15162.1"/>
    </source>
</evidence>
<dbReference type="RefSeq" id="WP_125483935.1">
    <property type="nucleotide sequence ID" value="NZ_RSDW01000001.1"/>
</dbReference>
<protein>
    <recommendedName>
        <fullName evidence="1">DUF6314 domain-containing protein</fullName>
    </recommendedName>
</protein>
<dbReference type="Pfam" id="PF19834">
    <property type="entry name" value="DUF6314"/>
    <property type="match status" value="1"/>
</dbReference>
<sequence>MSVAGGVFEGLLGEWSLEREISGCGCMKGYARFTRLDGETALYEESGELCLKGGQTLHSRQSYVYEKRDDGFAVRFADTRELFHVMRFVTSGDDLVGEARHVCVNDLYLSGYMVRSDGSFEVRHEVRGPQKDYVIRTVYRRSPAC</sequence>
<name>A0A3R9NRF0_9BACT</name>
<organism evidence="2 3">
    <name type="scientific">Edaphobacter aggregans</name>
    <dbReference type="NCBI Taxonomy" id="570835"/>
    <lineage>
        <taxon>Bacteria</taxon>
        <taxon>Pseudomonadati</taxon>
        <taxon>Acidobacteriota</taxon>
        <taxon>Terriglobia</taxon>
        <taxon>Terriglobales</taxon>
        <taxon>Acidobacteriaceae</taxon>
        <taxon>Edaphobacter</taxon>
    </lineage>
</organism>
<comment type="caution">
    <text evidence="2">The sequence shown here is derived from an EMBL/GenBank/DDBJ whole genome shotgun (WGS) entry which is preliminary data.</text>
</comment>
<evidence type="ECO:0000313" key="3">
    <source>
        <dbReference type="Proteomes" id="UP000269669"/>
    </source>
</evidence>
<reference evidence="2 3" key="1">
    <citation type="submission" date="2018-12" db="EMBL/GenBank/DDBJ databases">
        <title>Sequencing of bacterial isolates from soil warming experiment in Harvard Forest, Massachusetts, USA.</title>
        <authorList>
            <person name="Deangelis K."/>
        </authorList>
    </citation>
    <scope>NUCLEOTIDE SEQUENCE [LARGE SCALE GENOMIC DNA]</scope>
    <source>
        <strain evidence="2 3">EB153</strain>
    </source>
</reference>
<dbReference type="InterPro" id="IPR045632">
    <property type="entry name" value="DUF6314"/>
</dbReference>